<name>A0AAW1LH24_SAPOF</name>
<dbReference type="InterPro" id="IPR000008">
    <property type="entry name" value="C2_dom"/>
</dbReference>
<keyword evidence="4" id="KW-1185">Reference proteome</keyword>
<evidence type="ECO:0000313" key="3">
    <source>
        <dbReference type="EMBL" id="KAK9735948.1"/>
    </source>
</evidence>
<proteinExistence type="predicted"/>
<dbReference type="Gene3D" id="2.60.40.150">
    <property type="entry name" value="C2 domain"/>
    <property type="match status" value="1"/>
</dbReference>
<evidence type="ECO:0000256" key="1">
    <source>
        <dbReference type="SAM" id="MobiDB-lite"/>
    </source>
</evidence>
<dbReference type="PROSITE" id="PS50004">
    <property type="entry name" value="C2"/>
    <property type="match status" value="1"/>
</dbReference>
<organism evidence="3 4">
    <name type="scientific">Saponaria officinalis</name>
    <name type="common">Common soapwort</name>
    <name type="synonym">Lychnis saponaria</name>
    <dbReference type="NCBI Taxonomy" id="3572"/>
    <lineage>
        <taxon>Eukaryota</taxon>
        <taxon>Viridiplantae</taxon>
        <taxon>Streptophyta</taxon>
        <taxon>Embryophyta</taxon>
        <taxon>Tracheophyta</taxon>
        <taxon>Spermatophyta</taxon>
        <taxon>Magnoliopsida</taxon>
        <taxon>eudicotyledons</taxon>
        <taxon>Gunneridae</taxon>
        <taxon>Pentapetalae</taxon>
        <taxon>Caryophyllales</taxon>
        <taxon>Caryophyllaceae</taxon>
        <taxon>Caryophylleae</taxon>
        <taxon>Saponaria</taxon>
    </lineage>
</organism>
<protein>
    <recommendedName>
        <fullName evidence="2">C2 domain-containing protein</fullName>
    </recommendedName>
</protein>
<dbReference type="PANTHER" id="PTHR31208">
    <property type="entry name" value="EXPRESSED PROTEIN"/>
    <property type="match status" value="1"/>
</dbReference>
<feature type="compositionally biased region" description="Basic and acidic residues" evidence="1">
    <location>
        <begin position="275"/>
        <end position="292"/>
    </location>
</feature>
<accession>A0AAW1LH24</accession>
<dbReference type="SUPFAM" id="SSF49562">
    <property type="entry name" value="C2 domain (Calcium/lipid-binding domain, CaLB)"/>
    <property type="match status" value="1"/>
</dbReference>
<dbReference type="Proteomes" id="UP001443914">
    <property type="component" value="Unassembled WGS sequence"/>
</dbReference>
<dbReference type="Pfam" id="PF00168">
    <property type="entry name" value="C2"/>
    <property type="match status" value="1"/>
</dbReference>
<gene>
    <name evidence="3" type="ORF">RND81_04G240100</name>
</gene>
<feature type="region of interest" description="Disordered" evidence="1">
    <location>
        <begin position="247"/>
        <end position="306"/>
    </location>
</feature>
<comment type="caution">
    <text evidence="3">The sequence shown here is derived from an EMBL/GenBank/DDBJ whole genome shotgun (WGS) entry which is preliminary data.</text>
</comment>
<reference evidence="3" key="1">
    <citation type="submission" date="2024-03" db="EMBL/GenBank/DDBJ databases">
        <title>WGS assembly of Saponaria officinalis var. Norfolk2.</title>
        <authorList>
            <person name="Jenkins J."/>
            <person name="Shu S."/>
            <person name="Grimwood J."/>
            <person name="Barry K."/>
            <person name="Goodstein D."/>
            <person name="Schmutz J."/>
            <person name="Leebens-Mack J."/>
            <person name="Osbourn A."/>
        </authorList>
    </citation>
    <scope>NUCLEOTIDE SEQUENCE [LARGE SCALE GENOMIC DNA]</scope>
    <source>
        <strain evidence="3">JIC</strain>
    </source>
</reference>
<evidence type="ECO:0000259" key="2">
    <source>
        <dbReference type="PROSITE" id="PS50004"/>
    </source>
</evidence>
<dbReference type="InterPro" id="IPR035892">
    <property type="entry name" value="C2_domain_sf"/>
</dbReference>
<dbReference type="SMART" id="SM00239">
    <property type="entry name" value="C2"/>
    <property type="match status" value="1"/>
</dbReference>
<evidence type="ECO:0000313" key="4">
    <source>
        <dbReference type="Proteomes" id="UP001443914"/>
    </source>
</evidence>
<dbReference type="CDD" id="cd00030">
    <property type="entry name" value="C2"/>
    <property type="match status" value="1"/>
</dbReference>
<dbReference type="EMBL" id="JBDFQZ010000004">
    <property type="protein sequence ID" value="KAK9735948.1"/>
    <property type="molecule type" value="Genomic_DNA"/>
</dbReference>
<feature type="compositionally biased region" description="Polar residues" evidence="1">
    <location>
        <begin position="257"/>
        <end position="274"/>
    </location>
</feature>
<dbReference type="PANTHER" id="PTHR31208:SF3">
    <property type="entry name" value="OS01G0953500 PROTEIN"/>
    <property type="match status" value="1"/>
</dbReference>
<sequence length="423" mass="46804">MDSLNQTPRFCYNFGDSSQNDNEFSGILEIFAHHASNIHNICIYDNQDVYAKFSLTYNPDDMVSTHVVPGGGKNPKFDEKLALNVTQLDSSVLKCEIWMHSRAKHLMEDQLLGFTLVPISQIISEGGKLNCQDFSLSSTDLFHSPAGTVQLSLTLNSTKYSSVFPLFSSVNSNLNSNLCGRNSSIASEVVLLDPNEYSRVEFPDVNADTEDHMIISGYFNSSSNHSLGSFLHLGSLLKIKEDDDIDDDDDDDKMMGNSPSNRNSGVFSSTTTSASEERNTADSSSIEKKSMLEPETGVEQSHAENVSEIESGKHTGTGFDSMGRAVLGLDESGRVNMDFEADQAAMQQQIVDMYMKSMQQFTESLAKMKLPMDFNPNPSLSPNPNSSHEDNGKLIQIMERNGNLEVENKKDSSRVFYGSRAFF</sequence>
<dbReference type="AlphaFoldDB" id="A0AAW1LH24"/>
<feature type="domain" description="C2" evidence="2">
    <location>
        <begin position="6"/>
        <end position="132"/>
    </location>
</feature>